<proteinExistence type="predicted"/>
<organism evidence="4 5">
    <name type="scientific">Candidatus Litorirhabdus singularis</name>
    <dbReference type="NCBI Taxonomy" id="2518993"/>
    <lineage>
        <taxon>Bacteria</taxon>
        <taxon>Pseudomonadati</taxon>
        <taxon>Pseudomonadota</taxon>
        <taxon>Gammaproteobacteria</taxon>
        <taxon>Cellvibrionales</taxon>
        <taxon>Halieaceae</taxon>
        <taxon>Candidatus Litorirhabdus</taxon>
    </lineage>
</organism>
<reference evidence="4" key="1">
    <citation type="submission" date="2019-02" db="EMBL/GenBank/DDBJ databases">
        <authorList>
            <person name="Li S.-H."/>
        </authorList>
    </citation>
    <scope>NUCLEOTIDE SEQUENCE</scope>
    <source>
        <strain evidence="4">IMCC14734</strain>
    </source>
</reference>
<dbReference type="PROSITE" id="PS50921">
    <property type="entry name" value="ANTAR"/>
    <property type="match status" value="1"/>
</dbReference>
<evidence type="ECO:0000313" key="4">
    <source>
        <dbReference type="EMBL" id="MCX2980735.1"/>
    </source>
</evidence>
<dbReference type="InterPro" id="IPR005561">
    <property type="entry name" value="ANTAR"/>
</dbReference>
<dbReference type="InterPro" id="IPR036388">
    <property type="entry name" value="WH-like_DNA-bd_sf"/>
</dbReference>
<evidence type="ECO:0000313" key="5">
    <source>
        <dbReference type="Proteomes" id="UP001143362"/>
    </source>
</evidence>
<evidence type="ECO:0000259" key="2">
    <source>
        <dbReference type="PROSITE" id="PS50110"/>
    </source>
</evidence>
<dbReference type="InterPro" id="IPR001789">
    <property type="entry name" value="Sig_transdc_resp-reg_receiver"/>
</dbReference>
<dbReference type="EMBL" id="SHNN01000001">
    <property type="protein sequence ID" value="MCX2980735.1"/>
    <property type="molecule type" value="Genomic_DNA"/>
</dbReference>
<dbReference type="Gene3D" id="3.40.50.2300">
    <property type="match status" value="1"/>
</dbReference>
<dbReference type="RefSeq" id="WP_279244707.1">
    <property type="nucleotide sequence ID" value="NZ_SHNN01000001.1"/>
</dbReference>
<gene>
    <name evidence="4" type="ORF">EYC98_07565</name>
</gene>
<dbReference type="Pfam" id="PF03861">
    <property type="entry name" value="ANTAR"/>
    <property type="match status" value="1"/>
</dbReference>
<name>A0ABT3TFY3_9GAMM</name>
<accession>A0ABT3TFY3</accession>
<dbReference type="Proteomes" id="UP001143362">
    <property type="component" value="Unassembled WGS sequence"/>
</dbReference>
<dbReference type="InterPro" id="IPR011006">
    <property type="entry name" value="CheY-like_superfamily"/>
</dbReference>
<dbReference type="PROSITE" id="PS50110">
    <property type="entry name" value="RESPONSE_REGULATORY"/>
    <property type="match status" value="1"/>
</dbReference>
<feature type="domain" description="ANTAR" evidence="3">
    <location>
        <begin position="130"/>
        <end position="191"/>
    </location>
</feature>
<feature type="domain" description="Response regulatory" evidence="2">
    <location>
        <begin position="10"/>
        <end position="124"/>
    </location>
</feature>
<dbReference type="SMART" id="SM01012">
    <property type="entry name" value="ANTAR"/>
    <property type="match status" value="1"/>
</dbReference>
<keyword evidence="1" id="KW-0597">Phosphoprotein</keyword>
<dbReference type="PIRSF" id="PIRSF036382">
    <property type="entry name" value="RR_antiterm"/>
    <property type="match status" value="1"/>
</dbReference>
<comment type="caution">
    <text evidence="4">The sequence shown here is derived from an EMBL/GenBank/DDBJ whole genome shotgun (WGS) entry which is preliminary data.</text>
</comment>
<dbReference type="PANTHER" id="PTHR43367:SF1">
    <property type="entry name" value="TWO-COMPONENT RESPONSE REGULATOR-LIKE APRR6-RELATED"/>
    <property type="match status" value="1"/>
</dbReference>
<dbReference type="PANTHER" id="PTHR43367">
    <property type="match status" value="1"/>
</dbReference>
<evidence type="ECO:0000256" key="1">
    <source>
        <dbReference type="PROSITE-ProRule" id="PRU00169"/>
    </source>
</evidence>
<dbReference type="Pfam" id="PF00072">
    <property type="entry name" value="Response_reg"/>
    <property type="match status" value="1"/>
</dbReference>
<evidence type="ECO:0000259" key="3">
    <source>
        <dbReference type="PROSITE" id="PS50921"/>
    </source>
</evidence>
<keyword evidence="5" id="KW-1185">Reference proteome</keyword>
<dbReference type="SUPFAM" id="SSF52172">
    <property type="entry name" value="CheY-like"/>
    <property type="match status" value="1"/>
</dbReference>
<dbReference type="InterPro" id="IPR008327">
    <property type="entry name" value="Sig_transdc_resp-reg_antiterm"/>
</dbReference>
<feature type="modified residue" description="4-aspartylphosphate" evidence="1">
    <location>
        <position position="60"/>
    </location>
</feature>
<dbReference type="Gene3D" id="1.10.10.10">
    <property type="entry name" value="Winged helix-like DNA-binding domain superfamily/Winged helix DNA-binding domain"/>
    <property type="match status" value="1"/>
</dbReference>
<sequence length="199" mass="22055">MTNCNPSSPRVMVLDDTGERAAMVEISLAAAGFKVVSVLSSASGLLHQIEQHRPDVIVIDLESPDRDVLESLTIVSHHNPTPIVMFSERDDPDFIAAAIDSGVTVYQNDALDPNLVKTVVQVAMRQFQSFNMLRQELLQTRTELEDRKLVERAKALLAKHRAIDQQNAYSLIRKLSMNSNKTIVDISRTVVATLGDMDS</sequence>
<protein>
    <submittedName>
        <fullName evidence="4">ANTAR domain-containing protein</fullName>
    </submittedName>
</protein>
<dbReference type="SMART" id="SM00448">
    <property type="entry name" value="REC"/>
    <property type="match status" value="1"/>
</dbReference>